<evidence type="ECO:0000313" key="1">
    <source>
        <dbReference type="EMBL" id="KIO03389.1"/>
    </source>
</evidence>
<proteinExistence type="predicted"/>
<protein>
    <submittedName>
        <fullName evidence="1">Uncharacterized protein</fullName>
    </submittedName>
</protein>
<dbReference type="HOGENOM" id="CLU_2139464_0_0_1"/>
<dbReference type="InParanoid" id="A0A0C3P7I0"/>
<accession>A0A0C3P7I0</accession>
<dbReference type="Proteomes" id="UP000054217">
    <property type="component" value="Unassembled WGS sequence"/>
</dbReference>
<reference evidence="1 2" key="1">
    <citation type="submission" date="2014-04" db="EMBL/GenBank/DDBJ databases">
        <authorList>
            <consortium name="DOE Joint Genome Institute"/>
            <person name="Kuo A."/>
            <person name="Kohler A."/>
            <person name="Costa M.D."/>
            <person name="Nagy L.G."/>
            <person name="Floudas D."/>
            <person name="Copeland A."/>
            <person name="Barry K.W."/>
            <person name="Cichocki N."/>
            <person name="Veneault-Fourrey C."/>
            <person name="LaButti K."/>
            <person name="Lindquist E.A."/>
            <person name="Lipzen A."/>
            <person name="Lundell T."/>
            <person name="Morin E."/>
            <person name="Murat C."/>
            <person name="Sun H."/>
            <person name="Tunlid A."/>
            <person name="Henrissat B."/>
            <person name="Grigoriev I.V."/>
            <person name="Hibbett D.S."/>
            <person name="Martin F."/>
            <person name="Nordberg H.P."/>
            <person name="Cantor M.N."/>
            <person name="Hua S.X."/>
        </authorList>
    </citation>
    <scope>NUCLEOTIDE SEQUENCE [LARGE SCALE GENOMIC DNA]</scope>
    <source>
        <strain evidence="1 2">Marx 270</strain>
    </source>
</reference>
<feature type="non-terminal residue" evidence="1">
    <location>
        <position position="113"/>
    </location>
</feature>
<name>A0A0C3P7I0_PISTI</name>
<organism evidence="1 2">
    <name type="scientific">Pisolithus tinctorius Marx 270</name>
    <dbReference type="NCBI Taxonomy" id="870435"/>
    <lineage>
        <taxon>Eukaryota</taxon>
        <taxon>Fungi</taxon>
        <taxon>Dikarya</taxon>
        <taxon>Basidiomycota</taxon>
        <taxon>Agaricomycotina</taxon>
        <taxon>Agaricomycetes</taxon>
        <taxon>Agaricomycetidae</taxon>
        <taxon>Boletales</taxon>
        <taxon>Sclerodermatineae</taxon>
        <taxon>Pisolithaceae</taxon>
        <taxon>Pisolithus</taxon>
    </lineage>
</organism>
<keyword evidence="2" id="KW-1185">Reference proteome</keyword>
<sequence length="113" mass="12544">MGVFSYDNITQKERALMECSVSTGEAASKCRTIERTRALQIHAPKSQSDCNSNMKRTKLGRQLGLHNCGTRRLNQGLKTILPGSNPTRRTLGTFISIVCQMHGNVLQQSCYSL</sequence>
<dbReference type="EMBL" id="KN831976">
    <property type="protein sequence ID" value="KIO03389.1"/>
    <property type="molecule type" value="Genomic_DNA"/>
</dbReference>
<dbReference type="AlphaFoldDB" id="A0A0C3P7I0"/>
<gene>
    <name evidence="1" type="ORF">M404DRAFT_1001301</name>
</gene>
<evidence type="ECO:0000313" key="2">
    <source>
        <dbReference type="Proteomes" id="UP000054217"/>
    </source>
</evidence>
<reference evidence="2" key="2">
    <citation type="submission" date="2015-01" db="EMBL/GenBank/DDBJ databases">
        <title>Evolutionary Origins and Diversification of the Mycorrhizal Mutualists.</title>
        <authorList>
            <consortium name="DOE Joint Genome Institute"/>
            <consortium name="Mycorrhizal Genomics Consortium"/>
            <person name="Kohler A."/>
            <person name="Kuo A."/>
            <person name="Nagy L.G."/>
            <person name="Floudas D."/>
            <person name="Copeland A."/>
            <person name="Barry K.W."/>
            <person name="Cichocki N."/>
            <person name="Veneault-Fourrey C."/>
            <person name="LaButti K."/>
            <person name="Lindquist E.A."/>
            <person name="Lipzen A."/>
            <person name="Lundell T."/>
            <person name="Morin E."/>
            <person name="Murat C."/>
            <person name="Riley R."/>
            <person name="Ohm R."/>
            <person name="Sun H."/>
            <person name="Tunlid A."/>
            <person name="Henrissat B."/>
            <person name="Grigoriev I.V."/>
            <person name="Hibbett D.S."/>
            <person name="Martin F."/>
        </authorList>
    </citation>
    <scope>NUCLEOTIDE SEQUENCE [LARGE SCALE GENOMIC DNA]</scope>
    <source>
        <strain evidence="2">Marx 270</strain>
    </source>
</reference>